<dbReference type="Gene3D" id="1.10.10.10">
    <property type="entry name" value="Winged helix-like DNA-binding domain superfamily/Winged helix DNA-binding domain"/>
    <property type="match status" value="1"/>
</dbReference>
<evidence type="ECO:0000256" key="5">
    <source>
        <dbReference type="ARBA" id="ARBA00023163"/>
    </source>
</evidence>
<comment type="similarity">
    <text evidence="1">Belongs to the sigma-70 factor family. ECF subfamily.</text>
</comment>
<dbReference type="SUPFAM" id="SSF88659">
    <property type="entry name" value="Sigma3 and sigma4 domains of RNA polymerase sigma factors"/>
    <property type="match status" value="1"/>
</dbReference>
<dbReference type="PANTHER" id="PTHR43133:SF8">
    <property type="entry name" value="RNA POLYMERASE SIGMA FACTOR HI_1459-RELATED"/>
    <property type="match status" value="1"/>
</dbReference>
<evidence type="ECO:0000256" key="1">
    <source>
        <dbReference type="ARBA" id="ARBA00010641"/>
    </source>
</evidence>
<dbReference type="Pfam" id="PF08281">
    <property type="entry name" value="Sigma70_r4_2"/>
    <property type="match status" value="1"/>
</dbReference>
<organism evidence="8 9">
    <name type="scientific">Allokutzneria oryzae</name>
    <dbReference type="NCBI Taxonomy" id="1378989"/>
    <lineage>
        <taxon>Bacteria</taxon>
        <taxon>Bacillati</taxon>
        <taxon>Actinomycetota</taxon>
        <taxon>Actinomycetes</taxon>
        <taxon>Pseudonocardiales</taxon>
        <taxon>Pseudonocardiaceae</taxon>
        <taxon>Allokutzneria</taxon>
    </lineage>
</organism>
<evidence type="ECO:0000256" key="4">
    <source>
        <dbReference type="ARBA" id="ARBA00023125"/>
    </source>
</evidence>
<dbReference type="SUPFAM" id="SSF88946">
    <property type="entry name" value="Sigma2 domain of RNA polymerase sigma factors"/>
    <property type="match status" value="1"/>
</dbReference>
<dbReference type="InterPro" id="IPR039425">
    <property type="entry name" value="RNA_pol_sigma-70-like"/>
</dbReference>
<keyword evidence="9" id="KW-1185">Reference proteome</keyword>
<dbReference type="Proteomes" id="UP001589693">
    <property type="component" value="Unassembled WGS sequence"/>
</dbReference>
<dbReference type="Gene3D" id="1.10.1740.10">
    <property type="match status" value="1"/>
</dbReference>
<keyword evidence="2" id="KW-0805">Transcription regulation</keyword>
<protein>
    <submittedName>
        <fullName evidence="8">RNA polymerase sigma factor</fullName>
    </submittedName>
</protein>
<dbReference type="InterPro" id="IPR013325">
    <property type="entry name" value="RNA_pol_sigma_r2"/>
</dbReference>
<dbReference type="InterPro" id="IPR036388">
    <property type="entry name" value="WH-like_DNA-bd_sf"/>
</dbReference>
<gene>
    <name evidence="8" type="ORF">ACFFQA_17755</name>
</gene>
<dbReference type="InterPro" id="IPR013249">
    <property type="entry name" value="RNA_pol_sigma70_r4_t2"/>
</dbReference>
<dbReference type="InterPro" id="IPR013324">
    <property type="entry name" value="RNA_pol_sigma_r3/r4-like"/>
</dbReference>
<evidence type="ECO:0000313" key="8">
    <source>
        <dbReference type="EMBL" id="MFB9905783.1"/>
    </source>
</evidence>
<keyword evidence="4" id="KW-0238">DNA-binding</keyword>
<feature type="domain" description="RNA polymerase sigma factor 70 region 4 type 2" evidence="7">
    <location>
        <begin position="131"/>
        <end position="174"/>
    </location>
</feature>
<evidence type="ECO:0000259" key="6">
    <source>
        <dbReference type="Pfam" id="PF04542"/>
    </source>
</evidence>
<evidence type="ECO:0000256" key="3">
    <source>
        <dbReference type="ARBA" id="ARBA00023082"/>
    </source>
</evidence>
<dbReference type="Pfam" id="PF04542">
    <property type="entry name" value="Sigma70_r2"/>
    <property type="match status" value="1"/>
</dbReference>
<comment type="caution">
    <text evidence="8">The sequence shown here is derived from an EMBL/GenBank/DDBJ whole genome shotgun (WGS) entry which is preliminary data.</text>
</comment>
<dbReference type="PANTHER" id="PTHR43133">
    <property type="entry name" value="RNA POLYMERASE ECF-TYPE SIGMA FACTO"/>
    <property type="match status" value="1"/>
</dbReference>
<accession>A0ABV5ZY05</accession>
<feature type="domain" description="RNA polymerase sigma-70 region 2" evidence="6">
    <location>
        <begin position="23"/>
        <end position="90"/>
    </location>
</feature>
<evidence type="ECO:0000313" key="9">
    <source>
        <dbReference type="Proteomes" id="UP001589693"/>
    </source>
</evidence>
<dbReference type="InterPro" id="IPR007627">
    <property type="entry name" value="RNA_pol_sigma70_r2"/>
</dbReference>
<dbReference type="NCBIfam" id="TIGR02937">
    <property type="entry name" value="sigma70-ECF"/>
    <property type="match status" value="1"/>
</dbReference>
<dbReference type="EMBL" id="JBHLZU010000015">
    <property type="protein sequence ID" value="MFB9905783.1"/>
    <property type="molecule type" value="Genomic_DNA"/>
</dbReference>
<name>A0ABV5ZY05_9PSEU</name>
<sequence>MLSPGTSNLGAGEPPDWARVEPLYTAHRPAARAAAVSILGPAHDVEDIIQEATVKAAQRIHTLRDAARARSWYLAIVSKQALDRWRQRARHHRRVVGSSLDQLAEELETGRNTVRVLPVEDYPDLRLAFEFIDTLPGKQRAAYLLRHYFGLDREAIAEVLGCGTATVSVHLFRAQAKADKEFR</sequence>
<keyword evidence="3" id="KW-0731">Sigma factor</keyword>
<dbReference type="RefSeq" id="WP_377853131.1">
    <property type="nucleotide sequence ID" value="NZ_JBHLZU010000015.1"/>
</dbReference>
<evidence type="ECO:0000259" key="7">
    <source>
        <dbReference type="Pfam" id="PF08281"/>
    </source>
</evidence>
<keyword evidence="5" id="KW-0804">Transcription</keyword>
<proteinExistence type="inferred from homology"/>
<evidence type="ECO:0000256" key="2">
    <source>
        <dbReference type="ARBA" id="ARBA00023015"/>
    </source>
</evidence>
<reference evidence="8 9" key="1">
    <citation type="submission" date="2024-09" db="EMBL/GenBank/DDBJ databases">
        <authorList>
            <person name="Sun Q."/>
            <person name="Mori K."/>
        </authorList>
    </citation>
    <scope>NUCLEOTIDE SEQUENCE [LARGE SCALE GENOMIC DNA]</scope>
    <source>
        <strain evidence="8 9">TBRC 7907</strain>
    </source>
</reference>
<dbReference type="InterPro" id="IPR014284">
    <property type="entry name" value="RNA_pol_sigma-70_dom"/>
</dbReference>